<dbReference type="InterPro" id="IPR015590">
    <property type="entry name" value="Aldehyde_DH_dom"/>
</dbReference>
<keyword evidence="4" id="KW-1185">Reference proteome</keyword>
<gene>
    <name evidence="3" type="ORF">RD792_007555</name>
</gene>
<keyword evidence="1" id="KW-0560">Oxidoreductase</keyword>
<dbReference type="PANTHER" id="PTHR43353">
    <property type="entry name" value="SUCCINATE-SEMIALDEHYDE DEHYDROGENASE, MITOCHONDRIAL"/>
    <property type="match status" value="1"/>
</dbReference>
<dbReference type="SUPFAM" id="SSF53720">
    <property type="entry name" value="ALDH-like"/>
    <property type="match status" value="1"/>
</dbReference>
<sequence length="112" mass="12115">MSTDAKSVADRLSSSGFIRSQGFIGGKWTDAYDEKTIEVCNPATGEVITNVSCMGGKETNDAIESAHNAFVCLTLSPPAANGFVMEEPPYCLETFELADSLDCMKMEVCDWD</sequence>
<proteinExistence type="predicted"/>
<protein>
    <recommendedName>
        <fullName evidence="2">Aldehyde dehydrogenase domain-containing protein</fullName>
    </recommendedName>
</protein>
<dbReference type="InterPro" id="IPR016162">
    <property type="entry name" value="Ald_DH_N"/>
</dbReference>
<organism evidence="3 4">
    <name type="scientific">Penstemon davidsonii</name>
    <dbReference type="NCBI Taxonomy" id="160366"/>
    <lineage>
        <taxon>Eukaryota</taxon>
        <taxon>Viridiplantae</taxon>
        <taxon>Streptophyta</taxon>
        <taxon>Embryophyta</taxon>
        <taxon>Tracheophyta</taxon>
        <taxon>Spermatophyta</taxon>
        <taxon>Magnoliopsida</taxon>
        <taxon>eudicotyledons</taxon>
        <taxon>Gunneridae</taxon>
        <taxon>Pentapetalae</taxon>
        <taxon>asterids</taxon>
        <taxon>lamiids</taxon>
        <taxon>Lamiales</taxon>
        <taxon>Plantaginaceae</taxon>
        <taxon>Cheloneae</taxon>
        <taxon>Penstemon</taxon>
    </lineage>
</organism>
<evidence type="ECO:0000313" key="4">
    <source>
        <dbReference type="Proteomes" id="UP001291926"/>
    </source>
</evidence>
<dbReference type="Pfam" id="PF00171">
    <property type="entry name" value="Aldedh"/>
    <property type="match status" value="1"/>
</dbReference>
<dbReference type="InterPro" id="IPR016161">
    <property type="entry name" value="Ald_DH/histidinol_DH"/>
</dbReference>
<dbReference type="Gene3D" id="3.40.605.10">
    <property type="entry name" value="Aldehyde Dehydrogenase, Chain A, domain 1"/>
    <property type="match status" value="1"/>
</dbReference>
<dbReference type="PANTHER" id="PTHR43353:SF5">
    <property type="entry name" value="SUCCINATE-SEMIALDEHYDE DEHYDROGENASE, MITOCHONDRIAL"/>
    <property type="match status" value="1"/>
</dbReference>
<comment type="caution">
    <text evidence="3">The sequence shown here is derived from an EMBL/GenBank/DDBJ whole genome shotgun (WGS) entry which is preliminary data.</text>
</comment>
<evidence type="ECO:0000259" key="2">
    <source>
        <dbReference type="Pfam" id="PF00171"/>
    </source>
</evidence>
<feature type="domain" description="Aldehyde dehydrogenase" evidence="2">
    <location>
        <begin position="28"/>
        <end position="80"/>
    </location>
</feature>
<evidence type="ECO:0000313" key="3">
    <source>
        <dbReference type="EMBL" id="KAK4484950.1"/>
    </source>
</evidence>
<name>A0ABR0D6Q8_9LAMI</name>
<evidence type="ECO:0000256" key="1">
    <source>
        <dbReference type="ARBA" id="ARBA00023002"/>
    </source>
</evidence>
<reference evidence="3 4" key="1">
    <citation type="journal article" date="2023" name="bioRxiv">
        <title>Genome report: Whole genome sequence and annotation of Penstemon davidsonii.</title>
        <authorList>
            <person name="Ostevik K.L."/>
            <person name="Alabady M."/>
            <person name="Zhang M."/>
            <person name="Rausher M.D."/>
        </authorList>
    </citation>
    <scope>NUCLEOTIDE SEQUENCE [LARGE SCALE GENOMIC DNA]</scope>
    <source>
        <strain evidence="3">DNT005</strain>
        <tissue evidence="3">Whole leaf</tissue>
    </source>
</reference>
<dbReference type="InterPro" id="IPR050740">
    <property type="entry name" value="Aldehyde_DH_Superfamily"/>
</dbReference>
<dbReference type="Proteomes" id="UP001291926">
    <property type="component" value="Unassembled WGS sequence"/>
</dbReference>
<accession>A0ABR0D6Q8</accession>
<dbReference type="EMBL" id="JAYDYQ010002533">
    <property type="protein sequence ID" value="KAK4484950.1"/>
    <property type="molecule type" value="Genomic_DNA"/>
</dbReference>